<feature type="region of interest" description="Disordered" evidence="1">
    <location>
        <begin position="1"/>
        <end position="21"/>
    </location>
</feature>
<dbReference type="InterPro" id="IPR006073">
    <property type="entry name" value="GTP-bd"/>
</dbReference>
<evidence type="ECO:0000313" key="4">
    <source>
        <dbReference type="EMBL" id="THU98021.1"/>
    </source>
</evidence>
<dbReference type="InterPro" id="IPR027417">
    <property type="entry name" value="P-loop_NTPase"/>
</dbReference>
<organism evidence="4 5">
    <name type="scientific">Dendrothele bispora (strain CBS 962.96)</name>
    <dbReference type="NCBI Taxonomy" id="1314807"/>
    <lineage>
        <taxon>Eukaryota</taxon>
        <taxon>Fungi</taxon>
        <taxon>Dikarya</taxon>
        <taxon>Basidiomycota</taxon>
        <taxon>Agaricomycotina</taxon>
        <taxon>Agaricomycetes</taxon>
        <taxon>Agaricomycetidae</taxon>
        <taxon>Agaricales</taxon>
        <taxon>Agaricales incertae sedis</taxon>
        <taxon>Dendrothele</taxon>
    </lineage>
</organism>
<evidence type="ECO:0000313" key="5">
    <source>
        <dbReference type="Proteomes" id="UP000297245"/>
    </source>
</evidence>
<feature type="transmembrane region" description="Helical" evidence="2">
    <location>
        <begin position="321"/>
        <end position="344"/>
    </location>
</feature>
<feature type="domain" description="G" evidence="3">
    <location>
        <begin position="46"/>
        <end position="171"/>
    </location>
</feature>
<dbReference type="Gene3D" id="3.40.50.300">
    <property type="entry name" value="P-loop containing nucleotide triphosphate hydrolases"/>
    <property type="match status" value="1"/>
</dbReference>
<dbReference type="AlphaFoldDB" id="A0A4S8M7H6"/>
<proteinExistence type="predicted"/>
<keyword evidence="5" id="KW-1185">Reference proteome</keyword>
<reference evidence="4 5" key="1">
    <citation type="journal article" date="2019" name="Nat. Ecol. Evol.">
        <title>Megaphylogeny resolves global patterns of mushroom evolution.</title>
        <authorList>
            <person name="Varga T."/>
            <person name="Krizsan K."/>
            <person name="Foldi C."/>
            <person name="Dima B."/>
            <person name="Sanchez-Garcia M."/>
            <person name="Sanchez-Ramirez S."/>
            <person name="Szollosi G.J."/>
            <person name="Szarkandi J.G."/>
            <person name="Papp V."/>
            <person name="Albert L."/>
            <person name="Andreopoulos W."/>
            <person name="Angelini C."/>
            <person name="Antonin V."/>
            <person name="Barry K.W."/>
            <person name="Bougher N.L."/>
            <person name="Buchanan P."/>
            <person name="Buyck B."/>
            <person name="Bense V."/>
            <person name="Catcheside P."/>
            <person name="Chovatia M."/>
            <person name="Cooper J."/>
            <person name="Damon W."/>
            <person name="Desjardin D."/>
            <person name="Finy P."/>
            <person name="Geml J."/>
            <person name="Haridas S."/>
            <person name="Hughes K."/>
            <person name="Justo A."/>
            <person name="Karasinski D."/>
            <person name="Kautmanova I."/>
            <person name="Kiss B."/>
            <person name="Kocsube S."/>
            <person name="Kotiranta H."/>
            <person name="LaButti K.M."/>
            <person name="Lechner B.E."/>
            <person name="Liimatainen K."/>
            <person name="Lipzen A."/>
            <person name="Lukacs Z."/>
            <person name="Mihaltcheva S."/>
            <person name="Morgado L.N."/>
            <person name="Niskanen T."/>
            <person name="Noordeloos M.E."/>
            <person name="Ohm R.A."/>
            <person name="Ortiz-Santana B."/>
            <person name="Ovrebo C."/>
            <person name="Racz N."/>
            <person name="Riley R."/>
            <person name="Savchenko A."/>
            <person name="Shiryaev A."/>
            <person name="Soop K."/>
            <person name="Spirin V."/>
            <person name="Szebenyi C."/>
            <person name="Tomsovsky M."/>
            <person name="Tulloss R.E."/>
            <person name="Uehling J."/>
            <person name="Grigoriev I.V."/>
            <person name="Vagvolgyi C."/>
            <person name="Papp T."/>
            <person name="Martin F.M."/>
            <person name="Miettinen O."/>
            <person name="Hibbett D.S."/>
            <person name="Nagy L.G."/>
        </authorList>
    </citation>
    <scope>NUCLEOTIDE SEQUENCE [LARGE SCALE GENOMIC DNA]</scope>
    <source>
        <strain evidence="4 5">CBS 962.96</strain>
    </source>
</reference>
<accession>A0A4S8M7H6</accession>
<keyword evidence="2" id="KW-1133">Transmembrane helix</keyword>
<dbReference type="Proteomes" id="UP000297245">
    <property type="component" value="Unassembled WGS sequence"/>
</dbReference>
<dbReference type="EMBL" id="ML179144">
    <property type="protein sequence ID" value="THU98021.1"/>
    <property type="molecule type" value="Genomic_DNA"/>
</dbReference>
<dbReference type="CDD" id="cd00882">
    <property type="entry name" value="Ras_like_GTPase"/>
    <property type="match status" value="1"/>
</dbReference>
<dbReference type="SUPFAM" id="SSF52540">
    <property type="entry name" value="P-loop containing nucleoside triphosphate hydrolases"/>
    <property type="match status" value="1"/>
</dbReference>
<dbReference type="OrthoDB" id="391988at2759"/>
<name>A0A4S8M7H6_DENBC</name>
<feature type="compositionally biased region" description="Low complexity" evidence="1">
    <location>
        <begin position="8"/>
        <end position="19"/>
    </location>
</feature>
<dbReference type="GO" id="GO:0005525">
    <property type="term" value="F:GTP binding"/>
    <property type="evidence" value="ECO:0007669"/>
    <property type="project" value="InterPro"/>
</dbReference>
<protein>
    <recommendedName>
        <fullName evidence="3">G domain-containing protein</fullName>
    </recommendedName>
</protein>
<sequence length="450" mass="50888">MTLNTVHSGSPLLASPSSPIERRSSMIDDELSSSAQEILDRCPRFRILVLGKTGAGKSSIINAAFGVNDAHVSHSRVGESDIRQEITSEQNPKFVLHDSKGFATGEINNLQTVKNFIEERGQPMVDIKDKLHAIWYCIEVPTENGALFEVADSEFMNIDLRRVPIIVVFTKYDLLVRKLERECDEADDDLSDDEFDRRISARAETIFRQTCVEPLKKTLTERNIPMVPYVRVSTKMRYKSTLEELTILTREHVDDAVWLIWALAQRTNADIKIEACVKIGESSLVGLIGAAVPGGAVIAVPAAATLAFAQWVFMAYNEAPVVLRVIMAYIVDLTIVMQSLFWIMQARGESGTIRGLLDRRLVRLAFEAYKDSGDCTRVHTEIRSFVGPTSVFKRDQRDLCLEKIVSLIRDNRFIPPESYRQRSTEPILNEDMEETWLFTEEPREMSDFGH</sequence>
<gene>
    <name evidence="4" type="ORF">K435DRAFT_857051</name>
</gene>
<evidence type="ECO:0000259" key="3">
    <source>
        <dbReference type="Pfam" id="PF01926"/>
    </source>
</evidence>
<evidence type="ECO:0000256" key="1">
    <source>
        <dbReference type="SAM" id="MobiDB-lite"/>
    </source>
</evidence>
<feature type="transmembrane region" description="Helical" evidence="2">
    <location>
        <begin position="284"/>
        <end position="309"/>
    </location>
</feature>
<dbReference type="Pfam" id="PF01926">
    <property type="entry name" value="MMR_HSR1"/>
    <property type="match status" value="1"/>
</dbReference>
<keyword evidence="2" id="KW-0812">Transmembrane</keyword>
<keyword evidence="2" id="KW-0472">Membrane</keyword>
<evidence type="ECO:0000256" key="2">
    <source>
        <dbReference type="SAM" id="Phobius"/>
    </source>
</evidence>